<sequence>MQRAACRPIGAGLRLCQGAVQARTVPRWARHNSTARPSVRPPGPSEKPSRAPQTILALVSVAGGFGLAHWLDDGSGVIPRLGSGPVDLDALTVSPVGAGSFGEADAKLRQDVFVGSFTAEGKKTHVHAARVASNHPVEDMMAYGLAPGVGKSETLLNGVYDGHAGWATSVLLKEALIPAVSAAIRQLPKGAPESTIDETIIKAFTNLDDLIFSRAKKAVDGLKAGIYETADSRVTAALAPVIAGSCALLSIFDPATSTLRVACTGDSRAVLGSMPAGAANFTALELSKDQNGRNQDEFERLAKEHPGEEADMIDPKSGRLFGIAVTRAFGDHRWKWDNDFITHVHDHFWGSSPRPKTKTGPYMTAAPVVTTTKIEGPSFVILASDGLWDHISSANAVECVSRWIAAKKAGKTTPKDKLAAGPGQKSELDMQYGWPNWAAKPENFVVEDMDNAAVHLIKNALGGARRSLFTGAALAYPPIARNVRDDVTVQVIFFQDPAKMG</sequence>
<protein>
    <submittedName>
        <fullName evidence="3">Protein phosphatase 2c</fullName>
    </submittedName>
</protein>
<proteinExistence type="predicted"/>
<dbReference type="OrthoDB" id="420076at2759"/>
<dbReference type="PANTHER" id="PTHR13832">
    <property type="entry name" value="PROTEIN PHOSPHATASE 2C"/>
    <property type="match status" value="1"/>
</dbReference>
<dbReference type="AlphaFoldDB" id="A0A9P6IBK6"/>
<name>A0A9P6IBK6_9PEZI</name>
<dbReference type="GeneID" id="62158139"/>
<dbReference type="Proteomes" id="UP000781932">
    <property type="component" value="Unassembled WGS sequence"/>
</dbReference>
<feature type="domain" description="PPM-type phosphatase" evidence="2">
    <location>
        <begin position="123"/>
        <end position="494"/>
    </location>
</feature>
<dbReference type="GO" id="GO:0005739">
    <property type="term" value="C:mitochondrion"/>
    <property type="evidence" value="ECO:0007669"/>
    <property type="project" value="TreeGrafter"/>
</dbReference>
<dbReference type="SUPFAM" id="SSF81606">
    <property type="entry name" value="PP2C-like"/>
    <property type="match status" value="1"/>
</dbReference>
<dbReference type="PANTHER" id="PTHR13832:SF792">
    <property type="entry name" value="GM14286P"/>
    <property type="match status" value="1"/>
</dbReference>
<dbReference type="CDD" id="cd00143">
    <property type="entry name" value="PP2Cc"/>
    <property type="match status" value="1"/>
</dbReference>
<dbReference type="Gene3D" id="3.60.40.10">
    <property type="entry name" value="PPM-type phosphatase domain"/>
    <property type="match status" value="1"/>
</dbReference>
<organism evidence="3 4">
    <name type="scientific">Colletotrichum karsti</name>
    <dbReference type="NCBI Taxonomy" id="1095194"/>
    <lineage>
        <taxon>Eukaryota</taxon>
        <taxon>Fungi</taxon>
        <taxon>Dikarya</taxon>
        <taxon>Ascomycota</taxon>
        <taxon>Pezizomycotina</taxon>
        <taxon>Sordariomycetes</taxon>
        <taxon>Hypocreomycetidae</taxon>
        <taxon>Glomerellales</taxon>
        <taxon>Glomerellaceae</taxon>
        <taxon>Colletotrichum</taxon>
        <taxon>Colletotrichum boninense species complex</taxon>
    </lineage>
</organism>
<dbReference type="RefSeq" id="XP_038749853.1">
    <property type="nucleotide sequence ID" value="XM_038885065.1"/>
</dbReference>
<feature type="region of interest" description="Disordered" evidence="1">
    <location>
        <begin position="29"/>
        <end position="51"/>
    </location>
</feature>
<evidence type="ECO:0000313" key="4">
    <source>
        <dbReference type="Proteomes" id="UP000781932"/>
    </source>
</evidence>
<comment type="caution">
    <text evidence="3">The sequence shown here is derived from an EMBL/GenBank/DDBJ whole genome shotgun (WGS) entry which is preliminary data.</text>
</comment>
<dbReference type="InterPro" id="IPR001932">
    <property type="entry name" value="PPM-type_phosphatase-like_dom"/>
</dbReference>
<dbReference type="InterPro" id="IPR036457">
    <property type="entry name" value="PPM-type-like_dom_sf"/>
</dbReference>
<dbReference type="PROSITE" id="PS51746">
    <property type="entry name" value="PPM_2"/>
    <property type="match status" value="1"/>
</dbReference>
<reference evidence="3" key="2">
    <citation type="submission" date="2020-11" db="EMBL/GenBank/DDBJ databases">
        <title>Whole genome sequencing of Colletotrichum sp.</title>
        <authorList>
            <person name="Li H."/>
        </authorList>
    </citation>
    <scope>NUCLEOTIDE SEQUENCE</scope>
    <source>
        <strain evidence="3">CkLH20</strain>
    </source>
</reference>
<dbReference type="Pfam" id="PF00481">
    <property type="entry name" value="PP2C"/>
    <property type="match status" value="1"/>
</dbReference>
<reference evidence="3" key="1">
    <citation type="submission" date="2020-03" db="EMBL/GenBank/DDBJ databases">
        <authorList>
            <person name="He L."/>
        </authorList>
    </citation>
    <scope>NUCLEOTIDE SEQUENCE</scope>
    <source>
        <strain evidence="3">CkLH20</strain>
    </source>
</reference>
<dbReference type="EMBL" id="JAATWM020000005">
    <property type="protein sequence ID" value="KAF9880392.1"/>
    <property type="molecule type" value="Genomic_DNA"/>
</dbReference>
<accession>A0A9P6IBK6</accession>
<evidence type="ECO:0000313" key="3">
    <source>
        <dbReference type="EMBL" id="KAF9880392.1"/>
    </source>
</evidence>
<evidence type="ECO:0000256" key="1">
    <source>
        <dbReference type="SAM" id="MobiDB-lite"/>
    </source>
</evidence>
<dbReference type="InterPro" id="IPR015655">
    <property type="entry name" value="PP2C"/>
</dbReference>
<dbReference type="SMART" id="SM00332">
    <property type="entry name" value="PP2Cc"/>
    <property type="match status" value="1"/>
</dbReference>
<keyword evidence="4" id="KW-1185">Reference proteome</keyword>
<evidence type="ECO:0000259" key="2">
    <source>
        <dbReference type="PROSITE" id="PS51746"/>
    </source>
</evidence>
<gene>
    <name evidence="3" type="ORF">CkaCkLH20_02346</name>
</gene>
<dbReference type="GO" id="GO:0004741">
    <property type="term" value="F:[pyruvate dehydrogenase (acetyl-transferring)]-phosphatase activity"/>
    <property type="evidence" value="ECO:0007669"/>
    <property type="project" value="TreeGrafter"/>
</dbReference>